<organism evidence="2 3">
    <name type="scientific">Mycolicibacter longobardus</name>
    <dbReference type="NCBI Taxonomy" id="1108812"/>
    <lineage>
        <taxon>Bacteria</taxon>
        <taxon>Bacillati</taxon>
        <taxon>Actinomycetota</taxon>
        <taxon>Actinomycetes</taxon>
        <taxon>Mycobacteriales</taxon>
        <taxon>Mycobacteriaceae</taxon>
        <taxon>Mycolicibacter</taxon>
    </lineage>
</organism>
<dbReference type="RefSeq" id="WP_085264171.1">
    <property type="nucleotide sequence ID" value="NZ_JACKVG010000012.1"/>
</dbReference>
<dbReference type="AlphaFoldDB" id="A0A1X1YLR5"/>
<feature type="signal peptide" evidence="1">
    <location>
        <begin position="1"/>
        <end position="20"/>
    </location>
</feature>
<protein>
    <submittedName>
        <fullName evidence="2">Uncharacterized protein</fullName>
    </submittedName>
</protein>
<proteinExistence type="predicted"/>
<evidence type="ECO:0000256" key="1">
    <source>
        <dbReference type="SAM" id="SignalP"/>
    </source>
</evidence>
<keyword evidence="1" id="KW-0732">Signal</keyword>
<dbReference type="Proteomes" id="UP000193866">
    <property type="component" value="Unassembled WGS sequence"/>
</dbReference>
<dbReference type="OrthoDB" id="4640293at2"/>
<reference evidence="2 3" key="1">
    <citation type="submission" date="2016-01" db="EMBL/GenBank/DDBJ databases">
        <title>The new phylogeny of the genus Mycobacterium.</title>
        <authorList>
            <person name="Tarcisio F."/>
            <person name="Conor M."/>
            <person name="Antonella G."/>
            <person name="Elisabetta G."/>
            <person name="Giulia F.S."/>
            <person name="Sara T."/>
            <person name="Anna F."/>
            <person name="Clotilde B."/>
            <person name="Roberto B."/>
            <person name="Veronica D.S."/>
            <person name="Fabio R."/>
            <person name="Monica P."/>
            <person name="Olivier J."/>
            <person name="Enrico T."/>
            <person name="Nicola S."/>
        </authorList>
    </citation>
    <scope>NUCLEOTIDE SEQUENCE [LARGE SCALE GENOMIC DNA]</scope>
    <source>
        <strain evidence="2 3">DSM 45394</strain>
    </source>
</reference>
<comment type="caution">
    <text evidence="2">The sequence shown here is derived from an EMBL/GenBank/DDBJ whole genome shotgun (WGS) entry which is preliminary data.</text>
</comment>
<name>A0A1X1YLR5_9MYCO</name>
<evidence type="ECO:0000313" key="2">
    <source>
        <dbReference type="EMBL" id="ORW11992.1"/>
    </source>
</evidence>
<feature type="chain" id="PRO_5039113933" evidence="1">
    <location>
        <begin position="21"/>
        <end position="163"/>
    </location>
</feature>
<dbReference type="STRING" id="1108812.AWC16_09085"/>
<dbReference type="EMBL" id="LQPG01000014">
    <property type="protein sequence ID" value="ORW11992.1"/>
    <property type="molecule type" value="Genomic_DNA"/>
</dbReference>
<keyword evidence="3" id="KW-1185">Reference proteome</keyword>
<sequence>MFRISGLAALIMLSATPAVAPAAHADGFVECQFSVAKPFVYSVEGVDYMGSRVDVSDCRTDLPSAPLDFQMHLTSSGSPIEVAGPEHTMSYSETREVHNGDNFSVSFPNDDRLMPLYPGVYGAKVTVRSDLPWYLSDQDPQFADYQCSTWDFHGMTCSPAGRI</sequence>
<evidence type="ECO:0000313" key="3">
    <source>
        <dbReference type="Proteomes" id="UP000193866"/>
    </source>
</evidence>
<accession>A0A1X1YLR5</accession>
<gene>
    <name evidence="2" type="ORF">AWC16_09085</name>
</gene>